<dbReference type="GO" id="GO:0042910">
    <property type="term" value="F:xenobiotic transmembrane transporter activity"/>
    <property type="evidence" value="ECO:0007669"/>
    <property type="project" value="TreeGrafter"/>
</dbReference>
<feature type="transmembrane region" description="Helical" evidence="1">
    <location>
        <begin position="475"/>
        <end position="501"/>
    </location>
</feature>
<dbReference type="InterPro" id="IPR027463">
    <property type="entry name" value="AcrB_DN_DC_subdom"/>
</dbReference>
<accession>A0A0E9LZI1</accession>
<dbReference type="STRING" id="1236989.JCM15548_12954"/>
<organism evidence="2 3">
    <name type="scientific">Geofilum rubicundum JCM 15548</name>
    <dbReference type="NCBI Taxonomy" id="1236989"/>
    <lineage>
        <taxon>Bacteria</taxon>
        <taxon>Pseudomonadati</taxon>
        <taxon>Bacteroidota</taxon>
        <taxon>Bacteroidia</taxon>
        <taxon>Marinilabiliales</taxon>
        <taxon>Marinilabiliaceae</taxon>
        <taxon>Geofilum</taxon>
    </lineage>
</organism>
<name>A0A0E9LZI1_9BACT</name>
<reference evidence="2 3" key="1">
    <citation type="journal article" date="2015" name="Microbes Environ.">
        <title>Distribution and evolution of nitrogen fixation genes in the phylum bacteroidetes.</title>
        <authorList>
            <person name="Inoue J."/>
            <person name="Oshima K."/>
            <person name="Suda W."/>
            <person name="Sakamoto M."/>
            <person name="Iino T."/>
            <person name="Noda S."/>
            <person name="Hongoh Y."/>
            <person name="Hattori M."/>
            <person name="Ohkuma M."/>
        </authorList>
    </citation>
    <scope>NUCLEOTIDE SEQUENCE [LARGE SCALE GENOMIC DNA]</scope>
    <source>
        <strain evidence="2">JCM 15548</strain>
    </source>
</reference>
<keyword evidence="1" id="KW-1133">Transmembrane helix</keyword>
<dbReference type="Gene3D" id="1.20.1640.10">
    <property type="entry name" value="Multidrug efflux transporter AcrB transmembrane domain"/>
    <property type="match status" value="1"/>
</dbReference>
<feature type="transmembrane region" description="Helical" evidence="1">
    <location>
        <begin position="446"/>
        <end position="463"/>
    </location>
</feature>
<feature type="transmembrane region" description="Helical" evidence="1">
    <location>
        <begin position="21"/>
        <end position="38"/>
    </location>
</feature>
<dbReference type="AlphaFoldDB" id="A0A0E9LZI1"/>
<dbReference type="Pfam" id="PF00873">
    <property type="entry name" value="ACR_tran"/>
    <property type="match status" value="1"/>
</dbReference>
<dbReference type="Gene3D" id="3.30.70.1440">
    <property type="entry name" value="Multidrug efflux transporter AcrB pore domain"/>
    <property type="match status" value="1"/>
</dbReference>
<dbReference type="InterPro" id="IPR001036">
    <property type="entry name" value="Acrflvin-R"/>
</dbReference>
<dbReference type="PANTHER" id="PTHR32063">
    <property type="match status" value="1"/>
</dbReference>
<sequence length="510" mass="57846">MFKTENLYEKGFNWVFKFRKIVIAAFLVLIIPGFLLGWKMPKERFPSFNQSDVFVKIDWNERINLDENILRLEIINSGVSNLSQIGNSYVGTQKYMLHKDMDQSVSEALLYFSGKTPEDITNIQKVITDIINTNWTSAIVSYQMPETIFEKLFQQEEAFLVLKISNNQERGIPDLDRMNHITADLSEKFPDAGIMPRASESYIEVSVLPEMLALYDVEHRALYERLRAALNAWQVGVLHTGSQYVPMVIGNSPLPVNQMLNELMVVNRYQLEIPVKTLVNTRIKDDYKTLFGSNEGAFVPIDVHSIPGNNAPLWMAQITEQLKSAYDIDPSFAGSWFSSRQLIRELVIVMLISLSLLYFILAAQFESLRQPLILLLEVPIDIAGALFLLWIFGGTINIMSMIGIVVMSGIIVNDSILKIDTINRLQREGTPMLEAIKEGGHRRLKPIIMTSITTILALMPVIWGSGMGSELQKPLALTVIGGMFLGTIVSLYFIPLCYYYLMNFKPHISK</sequence>
<evidence type="ECO:0000313" key="3">
    <source>
        <dbReference type="Proteomes" id="UP000032900"/>
    </source>
</evidence>
<dbReference type="Gene3D" id="3.30.2090.10">
    <property type="entry name" value="Multidrug efflux transporter AcrB TolC docking domain, DN and DC subdomains"/>
    <property type="match status" value="1"/>
</dbReference>
<keyword evidence="1" id="KW-0472">Membrane</keyword>
<evidence type="ECO:0000256" key="1">
    <source>
        <dbReference type="SAM" id="Phobius"/>
    </source>
</evidence>
<dbReference type="GO" id="GO:0005886">
    <property type="term" value="C:plasma membrane"/>
    <property type="evidence" value="ECO:0007669"/>
    <property type="project" value="TreeGrafter"/>
</dbReference>
<feature type="transmembrane region" description="Helical" evidence="1">
    <location>
        <begin position="372"/>
        <end position="392"/>
    </location>
</feature>
<dbReference type="EMBL" id="BAZW01000027">
    <property type="protein sequence ID" value="GAO30659.1"/>
    <property type="molecule type" value="Genomic_DNA"/>
</dbReference>
<feature type="transmembrane region" description="Helical" evidence="1">
    <location>
        <begin position="398"/>
        <end position="417"/>
    </location>
</feature>
<dbReference type="RefSeq" id="WP_062125810.1">
    <property type="nucleotide sequence ID" value="NZ_BAZW01000027.1"/>
</dbReference>
<protein>
    <submittedName>
        <fullName evidence="2">RND multidrug efflux transporter</fullName>
    </submittedName>
</protein>
<keyword evidence="1" id="KW-0812">Transmembrane</keyword>
<dbReference type="SUPFAM" id="SSF82866">
    <property type="entry name" value="Multidrug efflux transporter AcrB transmembrane domain"/>
    <property type="match status" value="1"/>
</dbReference>
<evidence type="ECO:0000313" key="2">
    <source>
        <dbReference type="EMBL" id="GAO30659.1"/>
    </source>
</evidence>
<keyword evidence="3" id="KW-1185">Reference proteome</keyword>
<gene>
    <name evidence="2" type="ORF">JCM15548_12954</name>
</gene>
<dbReference type="PANTHER" id="PTHR32063:SF0">
    <property type="entry name" value="SWARMING MOTILITY PROTEIN SWRC"/>
    <property type="match status" value="1"/>
</dbReference>
<dbReference type="Proteomes" id="UP000032900">
    <property type="component" value="Unassembled WGS sequence"/>
</dbReference>
<proteinExistence type="predicted"/>
<comment type="caution">
    <text evidence="2">The sequence shown here is derived from an EMBL/GenBank/DDBJ whole genome shotgun (WGS) entry which is preliminary data.</text>
</comment>
<dbReference type="Gene3D" id="3.30.70.1430">
    <property type="entry name" value="Multidrug efflux transporter AcrB pore domain"/>
    <property type="match status" value="1"/>
</dbReference>
<feature type="transmembrane region" description="Helical" evidence="1">
    <location>
        <begin position="346"/>
        <end position="365"/>
    </location>
</feature>